<name>A0A2H0W3K1_9BACT</name>
<keyword evidence="2" id="KW-0378">Hydrolase</keyword>
<dbReference type="PANTHER" id="PTHR43283">
    <property type="entry name" value="BETA-LACTAMASE-RELATED"/>
    <property type="match status" value="1"/>
</dbReference>
<organism evidence="2 3">
    <name type="scientific">Candidatus Buchananbacteria bacterium CG10_big_fil_rev_8_21_14_0_10_42_9</name>
    <dbReference type="NCBI Taxonomy" id="1974526"/>
    <lineage>
        <taxon>Bacteria</taxon>
        <taxon>Candidatus Buchananiibacteriota</taxon>
    </lineage>
</organism>
<dbReference type="Pfam" id="PF00144">
    <property type="entry name" value="Beta-lactamase"/>
    <property type="match status" value="1"/>
</dbReference>
<dbReference type="InterPro" id="IPR001466">
    <property type="entry name" value="Beta-lactam-related"/>
</dbReference>
<protein>
    <submittedName>
        <fullName evidence="2">Serine hydrolase</fullName>
    </submittedName>
</protein>
<dbReference type="InterPro" id="IPR012338">
    <property type="entry name" value="Beta-lactam/transpept-like"/>
</dbReference>
<proteinExistence type="predicted"/>
<dbReference type="EMBL" id="PEZZ01000021">
    <property type="protein sequence ID" value="PIS05111.1"/>
    <property type="molecule type" value="Genomic_DNA"/>
</dbReference>
<gene>
    <name evidence="2" type="ORF">COT81_03005</name>
</gene>
<reference evidence="3" key="1">
    <citation type="submission" date="2017-09" db="EMBL/GenBank/DDBJ databases">
        <title>Depth-based differentiation of microbial function through sediment-hosted aquifers and enrichment of novel symbionts in the deep terrestrial subsurface.</title>
        <authorList>
            <person name="Probst A.J."/>
            <person name="Ladd B."/>
            <person name="Jarett J.K."/>
            <person name="Geller-Mcgrath D.E."/>
            <person name="Sieber C.M.K."/>
            <person name="Emerson J.B."/>
            <person name="Anantharaman K."/>
            <person name="Thomas B.C."/>
            <person name="Malmstrom R."/>
            <person name="Stieglmeier M."/>
            <person name="Klingl A."/>
            <person name="Woyke T."/>
            <person name="Ryan C.M."/>
            <person name="Banfield J.F."/>
        </authorList>
    </citation>
    <scope>NUCLEOTIDE SEQUENCE [LARGE SCALE GENOMIC DNA]</scope>
</reference>
<dbReference type="GO" id="GO:0016787">
    <property type="term" value="F:hydrolase activity"/>
    <property type="evidence" value="ECO:0007669"/>
    <property type="project" value="UniProtKB-KW"/>
</dbReference>
<accession>A0A2H0W3K1</accession>
<evidence type="ECO:0000259" key="1">
    <source>
        <dbReference type="Pfam" id="PF00144"/>
    </source>
</evidence>
<dbReference type="SUPFAM" id="SSF56601">
    <property type="entry name" value="beta-lactamase/transpeptidase-like"/>
    <property type="match status" value="1"/>
</dbReference>
<dbReference type="Gene3D" id="3.40.710.10">
    <property type="entry name" value="DD-peptidase/beta-lactamase superfamily"/>
    <property type="match status" value="1"/>
</dbReference>
<dbReference type="AlphaFoldDB" id="A0A2H0W3K1"/>
<comment type="caution">
    <text evidence="2">The sequence shown here is derived from an EMBL/GenBank/DDBJ whole genome shotgun (WGS) entry which is preliminary data.</text>
</comment>
<dbReference type="Proteomes" id="UP000230935">
    <property type="component" value="Unassembled WGS sequence"/>
</dbReference>
<dbReference type="InterPro" id="IPR050789">
    <property type="entry name" value="Diverse_Enzym_Activities"/>
</dbReference>
<evidence type="ECO:0000313" key="2">
    <source>
        <dbReference type="EMBL" id="PIS05111.1"/>
    </source>
</evidence>
<feature type="domain" description="Beta-lactamase-related" evidence="1">
    <location>
        <begin position="10"/>
        <end position="322"/>
    </location>
</feature>
<evidence type="ECO:0000313" key="3">
    <source>
        <dbReference type="Proteomes" id="UP000230935"/>
    </source>
</evidence>
<sequence length="341" mass="37440">MQNEEFSAQLQNLLKTSGARHAALLVERGGKTVCSMNIRASTASPFLIASITKVITATAVMVLVDQGAVSLDDSIKKYLPEPAQVNADKITIRHLLTHTSGLPRHVPDNVDIRKRQGTLRDFYESATNAPLIFNPGSRYSYSNVGYLLLRQLVERVSNKSLGDFTLNHIFMPLGMTGAAYGLGYNKLRETVMCELDSMKAYAGTEADEAWNWNSQYWRSLGAPWGGVIASARDMIKFMTSFLTLDKHPVLSRSSAQAMLTNQLERLEKKQGLGFNLDSSSFPVSAGTSVFGHSGATGVTTWAHVESGVVFVIFTSRPYSLSKDTIIKPISKLVFDEFCQVG</sequence>